<dbReference type="AlphaFoldDB" id="A0A370CIL5"/>
<organism evidence="6 7">
    <name type="scientific">Candidatus Aquirickettsiella gammari</name>
    <dbReference type="NCBI Taxonomy" id="2016198"/>
    <lineage>
        <taxon>Bacteria</taxon>
        <taxon>Pseudomonadati</taxon>
        <taxon>Pseudomonadota</taxon>
        <taxon>Gammaproteobacteria</taxon>
        <taxon>Legionellales</taxon>
        <taxon>Coxiellaceae</taxon>
        <taxon>Candidatus Aquirickettsiella</taxon>
    </lineage>
</organism>
<evidence type="ECO:0000256" key="3">
    <source>
        <dbReference type="ARBA" id="ARBA00022741"/>
    </source>
</evidence>
<dbReference type="PROSITE" id="PS00211">
    <property type="entry name" value="ABC_TRANSPORTER_1"/>
    <property type="match status" value="1"/>
</dbReference>
<dbReference type="InterPro" id="IPR027417">
    <property type="entry name" value="P-loop_NTPase"/>
</dbReference>
<protein>
    <submittedName>
        <fullName evidence="6">ATP-binding cassette domain-containing protein</fullName>
    </submittedName>
</protein>
<dbReference type="Proteomes" id="UP000226429">
    <property type="component" value="Unassembled WGS sequence"/>
</dbReference>
<keyword evidence="4 6" id="KW-0067">ATP-binding</keyword>
<comment type="similarity">
    <text evidence="1">Belongs to the ABC transporter superfamily.</text>
</comment>
<evidence type="ECO:0000313" key="7">
    <source>
        <dbReference type="Proteomes" id="UP000226429"/>
    </source>
</evidence>
<dbReference type="SMART" id="SM00382">
    <property type="entry name" value="AAA"/>
    <property type="match status" value="1"/>
</dbReference>
<accession>A0A370CIL5</accession>
<evidence type="ECO:0000313" key="6">
    <source>
        <dbReference type="EMBL" id="RDH40702.1"/>
    </source>
</evidence>
<dbReference type="InterPro" id="IPR003439">
    <property type="entry name" value="ABC_transporter-like_ATP-bd"/>
</dbReference>
<name>A0A370CIL5_9COXI</name>
<dbReference type="Pfam" id="PF00005">
    <property type="entry name" value="ABC_tran"/>
    <property type="match status" value="1"/>
</dbReference>
<reference evidence="6 7" key="2">
    <citation type="journal article" date="2018" name="J. Invertebr. Pathol.">
        <title>'Candidatus Aquirickettsiella gammari' (Gammaproteobacteria: Legionellales: Coxiellaceae): A bacterial pathogen of the freshwater crustacean Gammarus fossarum (Malacostraca: Amphipoda).</title>
        <authorList>
            <person name="Bojko J."/>
            <person name="Dunn A.M."/>
            <person name="Stebbing P.D."/>
            <person name="van Aerle R."/>
            <person name="Bacela-Spychalska K."/>
            <person name="Bean T.P."/>
            <person name="Urrutia A."/>
            <person name="Stentiford G.D."/>
        </authorList>
    </citation>
    <scope>NUCLEOTIDE SEQUENCE [LARGE SCALE GENOMIC DNA]</scope>
    <source>
        <strain evidence="6">RA15029</strain>
    </source>
</reference>
<dbReference type="PANTHER" id="PTHR42788:SF13">
    <property type="entry name" value="ALIPHATIC SULFONATES IMPORT ATP-BINDING PROTEIN SSUB"/>
    <property type="match status" value="1"/>
</dbReference>
<dbReference type="GO" id="GO:0005524">
    <property type="term" value="F:ATP binding"/>
    <property type="evidence" value="ECO:0007669"/>
    <property type="project" value="UniProtKB-KW"/>
</dbReference>
<dbReference type="SUPFAM" id="SSF52540">
    <property type="entry name" value="P-loop containing nucleoside triphosphate hydrolases"/>
    <property type="match status" value="1"/>
</dbReference>
<feature type="domain" description="ABC transporter" evidence="5">
    <location>
        <begin position="7"/>
        <end position="229"/>
    </location>
</feature>
<keyword evidence="3" id="KW-0547">Nucleotide-binding</keyword>
<dbReference type="GO" id="GO:0016887">
    <property type="term" value="F:ATP hydrolysis activity"/>
    <property type="evidence" value="ECO:0007669"/>
    <property type="project" value="InterPro"/>
</dbReference>
<dbReference type="Gene3D" id="3.40.50.300">
    <property type="entry name" value="P-loop containing nucleotide triphosphate hydrolases"/>
    <property type="match status" value="1"/>
</dbReference>
<comment type="caution">
    <text evidence="6">The sequence shown here is derived from an EMBL/GenBank/DDBJ whole genome shotgun (WGS) entry which is preliminary data.</text>
</comment>
<evidence type="ECO:0000259" key="5">
    <source>
        <dbReference type="PROSITE" id="PS50893"/>
    </source>
</evidence>
<keyword evidence="7" id="KW-1185">Reference proteome</keyword>
<sequence length="244" mass="27484">MLKSPAISIVDAKLRYHDHILFDQLDFHLAAGQTTCLLGASGVGKSRFLQLIAGLKPIFASATISACDQKSLSGRLAYMPQTNALLPWLNILNNVLLGYRLRCRKKPYAHARKLLTQLGLSHTLKKYPAQLSGGMQQRVALARVLLEDRPIVLMDEPFSALDTITRYQLQELTANLLKNRTVLLVTHDPLEALRLGHHIAIMSGHPAKIEYLNYKLSDLPPRVLDNPHLLKWQSQLLHRLQELQ</sequence>
<dbReference type="PANTHER" id="PTHR42788">
    <property type="entry name" value="TAURINE IMPORT ATP-BINDING PROTEIN-RELATED"/>
    <property type="match status" value="1"/>
</dbReference>
<reference evidence="6 7" key="1">
    <citation type="journal article" date="2017" name="Int. J. Syst. Evol. Microbiol.">
        <title>Aquarickettsiella crustaci n. gen. n. sp. (Gammaproteobacteria: Legionellales: Coxiellaceae); a bacterial pathogen of the freshwater crustacean: Gammarus fossarum (Malacostraca: Amphipoda).</title>
        <authorList>
            <person name="Bojko J."/>
            <person name="Dunn A.M."/>
            <person name="Stebbing P.D."/>
            <person name="Van Aerle R."/>
            <person name="Bacela-Spychalska K."/>
            <person name="Bean T.P."/>
            <person name="Stentiford G.D."/>
        </authorList>
    </citation>
    <scope>NUCLEOTIDE SEQUENCE [LARGE SCALE GENOMIC DNA]</scope>
    <source>
        <strain evidence="6">RA15029</strain>
    </source>
</reference>
<keyword evidence="2" id="KW-0813">Transport</keyword>
<proteinExistence type="inferred from homology"/>
<dbReference type="InterPro" id="IPR003593">
    <property type="entry name" value="AAA+_ATPase"/>
</dbReference>
<dbReference type="EMBL" id="NMOS02000005">
    <property type="protein sequence ID" value="RDH40702.1"/>
    <property type="molecule type" value="Genomic_DNA"/>
</dbReference>
<dbReference type="InterPro" id="IPR050166">
    <property type="entry name" value="ABC_transporter_ATP-bind"/>
</dbReference>
<evidence type="ECO:0000256" key="1">
    <source>
        <dbReference type="ARBA" id="ARBA00005417"/>
    </source>
</evidence>
<evidence type="ECO:0000256" key="4">
    <source>
        <dbReference type="ARBA" id="ARBA00022840"/>
    </source>
</evidence>
<gene>
    <name evidence="6" type="ORF">CFE62_002785</name>
</gene>
<dbReference type="InterPro" id="IPR017871">
    <property type="entry name" value="ABC_transporter-like_CS"/>
</dbReference>
<dbReference type="PROSITE" id="PS50893">
    <property type="entry name" value="ABC_TRANSPORTER_2"/>
    <property type="match status" value="1"/>
</dbReference>
<evidence type="ECO:0000256" key="2">
    <source>
        <dbReference type="ARBA" id="ARBA00022448"/>
    </source>
</evidence>